<organism evidence="7 8">
    <name type="scientific">Pedobacter polaris</name>
    <dbReference type="NCBI Taxonomy" id="2571273"/>
    <lineage>
        <taxon>Bacteria</taxon>
        <taxon>Pseudomonadati</taxon>
        <taxon>Bacteroidota</taxon>
        <taxon>Sphingobacteriia</taxon>
        <taxon>Sphingobacteriales</taxon>
        <taxon>Sphingobacteriaceae</taxon>
        <taxon>Pedobacter</taxon>
    </lineage>
</organism>
<dbReference type="InterPro" id="IPR036890">
    <property type="entry name" value="HATPase_C_sf"/>
</dbReference>
<dbReference type="PANTHER" id="PTHR43547">
    <property type="entry name" value="TWO-COMPONENT HISTIDINE KINASE"/>
    <property type="match status" value="1"/>
</dbReference>
<dbReference type="InterPro" id="IPR035965">
    <property type="entry name" value="PAS-like_dom_sf"/>
</dbReference>
<dbReference type="InterPro" id="IPR003594">
    <property type="entry name" value="HATPase_dom"/>
</dbReference>
<keyword evidence="3" id="KW-0597">Phosphoprotein</keyword>
<sequence length="538" mass="60279">MGPHVPTINQYPFLAEGGIMGKLIRNFSWKDTILGDPEQWPSALKISVGIMLRSPFPMHITWGMEYIQLYNDAYRPVLGTLKHPKALGLPISESFPEIWDTVGPMFAGVMEGRPVRIQDFRVFLERSGFREECYFDFAYSPILDEQGNICGVLTNVIETTDKVNAFLELENTQEELRASQAHTAQERDRLMEFFRQAPAGICILEGQDLRFDMVNPLYQQLFPGRELLGKALLQAIPELLGDPIIGVLEEVMASGKTYHGTDELIPMSRTDGGEVENRYFDFTYQARLDGKGKAVGILVFAIEVTERKREEIRKNDFIGIVSHELKTPLTSLQAIVQLAGIRLRKAGSADGFLIDGMDRAAGQVKRMTEMINGFLNVSRLESGQIHIEKTQIDFTSLVVEAMEELQLSSSGHQLVMDCRDVHMVMADREKIISVVTNLMGNAVKYSPTGGRVEMDCSCNNGELVFSVSDQGLGIAPHDLERIFERYYRVSGRQTKNISGFGIGLYLSAEIVRLHGGKIWAQSELGKGSTFYFSLPLED</sequence>
<evidence type="ECO:0000313" key="8">
    <source>
        <dbReference type="Proteomes" id="UP000309488"/>
    </source>
</evidence>
<protein>
    <recommendedName>
        <fullName evidence="2">histidine kinase</fullName>
        <ecNumber evidence="2">2.7.13.3</ecNumber>
    </recommendedName>
</protein>
<evidence type="ECO:0000256" key="2">
    <source>
        <dbReference type="ARBA" id="ARBA00012438"/>
    </source>
</evidence>
<dbReference type="SUPFAM" id="SSF47384">
    <property type="entry name" value="Homodimeric domain of signal transducing histidine kinase"/>
    <property type="match status" value="1"/>
</dbReference>
<dbReference type="GO" id="GO:0000155">
    <property type="term" value="F:phosphorelay sensor kinase activity"/>
    <property type="evidence" value="ECO:0007669"/>
    <property type="project" value="InterPro"/>
</dbReference>
<dbReference type="InterPro" id="IPR036097">
    <property type="entry name" value="HisK_dim/P_sf"/>
</dbReference>
<dbReference type="InterPro" id="IPR004358">
    <property type="entry name" value="Sig_transdc_His_kin-like_C"/>
</dbReference>
<dbReference type="InterPro" id="IPR003661">
    <property type="entry name" value="HisK_dim/P_dom"/>
</dbReference>
<dbReference type="AlphaFoldDB" id="A0A4V6WN78"/>
<dbReference type="Gene3D" id="1.10.287.130">
    <property type="match status" value="1"/>
</dbReference>
<dbReference type="Gene3D" id="3.30.565.10">
    <property type="entry name" value="Histidine kinase-like ATPase, C-terminal domain"/>
    <property type="match status" value="1"/>
</dbReference>
<dbReference type="EC" id="2.7.13.3" evidence="2"/>
<dbReference type="PANTHER" id="PTHR43547:SF2">
    <property type="entry name" value="HYBRID SIGNAL TRANSDUCTION HISTIDINE KINASE C"/>
    <property type="match status" value="1"/>
</dbReference>
<keyword evidence="8" id="KW-1185">Reference proteome</keyword>
<evidence type="ECO:0000256" key="5">
    <source>
        <dbReference type="ARBA" id="ARBA00022777"/>
    </source>
</evidence>
<dbReference type="SUPFAM" id="SSF55785">
    <property type="entry name" value="PYP-like sensor domain (PAS domain)"/>
    <property type="match status" value="1"/>
</dbReference>
<feature type="domain" description="Histidine kinase" evidence="6">
    <location>
        <begin position="320"/>
        <end position="538"/>
    </location>
</feature>
<comment type="catalytic activity">
    <reaction evidence="1">
        <text>ATP + protein L-histidine = ADP + protein N-phospho-L-histidine.</text>
        <dbReference type="EC" id="2.7.13.3"/>
    </reaction>
</comment>
<dbReference type="Pfam" id="PF00512">
    <property type="entry name" value="HisKA"/>
    <property type="match status" value="1"/>
</dbReference>
<dbReference type="InterPro" id="IPR013656">
    <property type="entry name" value="PAS_4"/>
</dbReference>
<proteinExistence type="predicted"/>
<dbReference type="SUPFAM" id="SSF55874">
    <property type="entry name" value="ATPase domain of HSP90 chaperone/DNA topoisomerase II/histidine kinase"/>
    <property type="match status" value="1"/>
</dbReference>
<dbReference type="Pfam" id="PF08448">
    <property type="entry name" value="PAS_4"/>
    <property type="match status" value="1"/>
</dbReference>
<reference evidence="7 8" key="1">
    <citation type="submission" date="2019-04" db="EMBL/GenBank/DDBJ databases">
        <title>Pedobacter sp. RP-3-22 sp. nov., isolated from Arctic soil.</title>
        <authorList>
            <person name="Dahal R.H."/>
            <person name="Kim D.-U."/>
        </authorList>
    </citation>
    <scope>NUCLEOTIDE SEQUENCE [LARGE SCALE GENOMIC DNA]</scope>
    <source>
        <strain evidence="7 8">RP-3-22</strain>
    </source>
</reference>
<name>A0A4V6WN78_9SPHI</name>
<comment type="caution">
    <text evidence="7">The sequence shown here is derived from an EMBL/GenBank/DDBJ whole genome shotgun (WGS) entry which is preliminary data.</text>
</comment>
<dbReference type="PRINTS" id="PR00344">
    <property type="entry name" value="BCTRLSENSOR"/>
</dbReference>
<dbReference type="PROSITE" id="PS50109">
    <property type="entry name" value="HIS_KIN"/>
    <property type="match status" value="1"/>
</dbReference>
<evidence type="ECO:0000256" key="4">
    <source>
        <dbReference type="ARBA" id="ARBA00022679"/>
    </source>
</evidence>
<dbReference type="OrthoDB" id="9813151at2"/>
<dbReference type="Gene3D" id="3.30.450.20">
    <property type="entry name" value="PAS domain"/>
    <property type="match status" value="2"/>
</dbReference>
<dbReference type="Pfam" id="PF02518">
    <property type="entry name" value="HATPase_c"/>
    <property type="match status" value="1"/>
</dbReference>
<keyword evidence="5" id="KW-0418">Kinase</keyword>
<dbReference type="CDD" id="cd00082">
    <property type="entry name" value="HisKA"/>
    <property type="match status" value="1"/>
</dbReference>
<accession>A0A4V6WN78</accession>
<dbReference type="EMBL" id="SWBR01000002">
    <property type="protein sequence ID" value="TKC10532.1"/>
    <property type="molecule type" value="Genomic_DNA"/>
</dbReference>
<evidence type="ECO:0000256" key="1">
    <source>
        <dbReference type="ARBA" id="ARBA00000085"/>
    </source>
</evidence>
<evidence type="ECO:0000259" key="6">
    <source>
        <dbReference type="PROSITE" id="PS50109"/>
    </source>
</evidence>
<dbReference type="Proteomes" id="UP000309488">
    <property type="component" value="Unassembled WGS sequence"/>
</dbReference>
<keyword evidence="4" id="KW-0808">Transferase</keyword>
<gene>
    <name evidence="7" type="ORF">FA048_10135</name>
</gene>
<evidence type="ECO:0000313" key="7">
    <source>
        <dbReference type="EMBL" id="TKC10532.1"/>
    </source>
</evidence>
<dbReference type="SMART" id="SM00388">
    <property type="entry name" value="HisKA"/>
    <property type="match status" value="1"/>
</dbReference>
<dbReference type="InterPro" id="IPR005467">
    <property type="entry name" value="His_kinase_dom"/>
</dbReference>
<dbReference type="FunFam" id="3.30.565.10:FF:000006">
    <property type="entry name" value="Sensor histidine kinase WalK"/>
    <property type="match status" value="1"/>
</dbReference>
<evidence type="ECO:0000256" key="3">
    <source>
        <dbReference type="ARBA" id="ARBA00022553"/>
    </source>
</evidence>
<dbReference type="SMART" id="SM00387">
    <property type="entry name" value="HATPase_c"/>
    <property type="match status" value="1"/>
</dbReference>